<sequence>MATIYENAFLTIAATKAKGHNEGLHIKGEGERVHINRIPASEIGHGIPEDVYVRLAYSAPGGIKHWDVPSGPDQEHDDEWPLLTRAWVFQERLLSPRMLHFAKKELVWECRTIVSCDCGQEHKQTEDLEFRRLVCNQSIKTADVTPTQLRHLWYAIVGRYSRLMGNLTYESDVFPALSGLASRISGLLGDEYVAGLWRSNLVEGLLWSRESKRDNKSRHQPKSWRAPSWSWASVNDEISFPHSKITLGRRPELHDIYARVVDVACNPTGSQRTGPLSSATLTLSGWISHATVRVSHTERRSQDSGKSLALLDYKLASQHDGWLSPFCADHPEDLIDGESAVCLRLARIDAKDWYLVLVREYPGSDTYKRIGLCQGPDISWKWMSLESWRRRAEQRYHEKTDVIRIV</sequence>
<evidence type="ECO:0008006" key="3">
    <source>
        <dbReference type="Google" id="ProtNLM"/>
    </source>
</evidence>
<gene>
    <name evidence="1" type="ORF">QQX98_001581</name>
</gene>
<keyword evidence="2" id="KW-1185">Reference proteome</keyword>
<name>A0ABR1HMW0_9HYPO</name>
<evidence type="ECO:0000313" key="2">
    <source>
        <dbReference type="Proteomes" id="UP001498476"/>
    </source>
</evidence>
<reference evidence="1 2" key="1">
    <citation type="journal article" date="2025" name="Microbiol. Resour. Announc.">
        <title>Draft genome sequences for Neonectria magnoliae and Neonectria punicea, canker pathogens of Liriodendron tulipifera and Acer saccharum in West Virginia.</title>
        <authorList>
            <person name="Petronek H.M."/>
            <person name="Kasson M.T."/>
            <person name="Metheny A.M."/>
            <person name="Stauder C.M."/>
            <person name="Lovett B."/>
            <person name="Lynch S.C."/>
            <person name="Garnas J.R."/>
            <person name="Kasson L.R."/>
            <person name="Stajich J.E."/>
        </authorList>
    </citation>
    <scope>NUCLEOTIDE SEQUENCE [LARGE SCALE GENOMIC DNA]</scope>
    <source>
        <strain evidence="1 2">NRRL 64653</strain>
    </source>
</reference>
<organism evidence="1 2">
    <name type="scientific">Neonectria punicea</name>
    <dbReference type="NCBI Taxonomy" id="979145"/>
    <lineage>
        <taxon>Eukaryota</taxon>
        <taxon>Fungi</taxon>
        <taxon>Dikarya</taxon>
        <taxon>Ascomycota</taxon>
        <taxon>Pezizomycotina</taxon>
        <taxon>Sordariomycetes</taxon>
        <taxon>Hypocreomycetidae</taxon>
        <taxon>Hypocreales</taxon>
        <taxon>Nectriaceae</taxon>
        <taxon>Neonectria</taxon>
    </lineage>
</organism>
<evidence type="ECO:0000313" key="1">
    <source>
        <dbReference type="EMBL" id="KAK7422558.1"/>
    </source>
</evidence>
<dbReference type="EMBL" id="JAZAVJ010000015">
    <property type="protein sequence ID" value="KAK7422558.1"/>
    <property type="molecule type" value="Genomic_DNA"/>
</dbReference>
<proteinExistence type="predicted"/>
<accession>A0ABR1HMW0</accession>
<protein>
    <recommendedName>
        <fullName evidence="3">Heterokaryon incompatibility domain-containing protein</fullName>
    </recommendedName>
</protein>
<dbReference type="PANTHER" id="PTHR33112">
    <property type="entry name" value="DOMAIN PROTEIN, PUTATIVE-RELATED"/>
    <property type="match status" value="1"/>
</dbReference>
<dbReference type="PANTHER" id="PTHR33112:SF9">
    <property type="entry name" value="HETEROKARYON INCOMPATIBILITY DOMAIN-CONTAINING PROTEIN"/>
    <property type="match status" value="1"/>
</dbReference>
<dbReference type="Proteomes" id="UP001498476">
    <property type="component" value="Unassembled WGS sequence"/>
</dbReference>
<comment type="caution">
    <text evidence="1">The sequence shown here is derived from an EMBL/GenBank/DDBJ whole genome shotgun (WGS) entry which is preliminary data.</text>
</comment>